<organism evidence="1 2">
    <name type="scientific">Apatococcus lobatus</name>
    <dbReference type="NCBI Taxonomy" id="904363"/>
    <lineage>
        <taxon>Eukaryota</taxon>
        <taxon>Viridiplantae</taxon>
        <taxon>Chlorophyta</taxon>
        <taxon>core chlorophytes</taxon>
        <taxon>Trebouxiophyceae</taxon>
        <taxon>Chlorellales</taxon>
        <taxon>Chlorellaceae</taxon>
        <taxon>Apatococcus</taxon>
    </lineage>
</organism>
<reference evidence="1 2" key="1">
    <citation type="journal article" date="2024" name="Nat. Commun.">
        <title>Phylogenomics reveals the evolutionary origins of lichenization in chlorophyte algae.</title>
        <authorList>
            <person name="Puginier C."/>
            <person name="Libourel C."/>
            <person name="Otte J."/>
            <person name="Skaloud P."/>
            <person name="Haon M."/>
            <person name="Grisel S."/>
            <person name="Petersen M."/>
            <person name="Berrin J.G."/>
            <person name="Delaux P.M."/>
            <person name="Dal Grande F."/>
            <person name="Keller J."/>
        </authorList>
    </citation>
    <scope>NUCLEOTIDE SEQUENCE [LARGE SCALE GENOMIC DNA]</scope>
    <source>
        <strain evidence="1 2">SAG 2145</strain>
    </source>
</reference>
<proteinExistence type="predicted"/>
<sequence>MGRPFACECAFQKCNKVRDDVEQPGIFFDQQQLFLQPLSGSCLQELWACCQEHRLKVLEFTLKDMPHHPRLVKEALEGSFERLP</sequence>
<gene>
    <name evidence="1" type="ORF">WJX74_000252</name>
</gene>
<comment type="caution">
    <text evidence="1">The sequence shown here is derived from an EMBL/GenBank/DDBJ whole genome shotgun (WGS) entry which is preliminary data.</text>
</comment>
<keyword evidence="2" id="KW-1185">Reference proteome</keyword>
<accession>A0AAW1RX02</accession>
<name>A0AAW1RX02_9CHLO</name>
<evidence type="ECO:0000313" key="1">
    <source>
        <dbReference type="EMBL" id="KAK9838635.1"/>
    </source>
</evidence>
<protein>
    <submittedName>
        <fullName evidence="1">Uncharacterized protein</fullName>
    </submittedName>
</protein>
<evidence type="ECO:0000313" key="2">
    <source>
        <dbReference type="Proteomes" id="UP001438707"/>
    </source>
</evidence>
<dbReference type="AlphaFoldDB" id="A0AAW1RX02"/>
<dbReference type="Proteomes" id="UP001438707">
    <property type="component" value="Unassembled WGS sequence"/>
</dbReference>
<dbReference type="EMBL" id="JALJOS010000005">
    <property type="protein sequence ID" value="KAK9838635.1"/>
    <property type="molecule type" value="Genomic_DNA"/>
</dbReference>